<evidence type="ECO:0000256" key="8">
    <source>
        <dbReference type="ARBA" id="ARBA00023012"/>
    </source>
</evidence>
<keyword evidence="3" id="KW-0597">Phosphoprotein</keyword>
<evidence type="ECO:0000313" key="13">
    <source>
        <dbReference type="Proteomes" id="UP000267081"/>
    </source>
</evidence>
<dbReference type="AlphaFoldDB" id="A0A427TFD8"/>
<dbReference type="OrthoDB" id="227596at2"/>
<keyword evidence="13" id="KW-1185">Reference proteome</keyword>
<evidence type="ECO:0000256" key="1">
    <source>
        <dbReference type="ARBA" id="ARBA00000085"/>
    </source>
</evidence>
<reference evidence="12 13" key="1">
    <citation type="submission" date="2018-12" db="EMBL/GenBank/DDBJ databases">
        <title>Amycolatopsis eburnea sp. nov. actinomycete associate with arbuscular mycorrhiza fungal spore.</title>
        <authorList>
            <person name="Lumyong S."/>
            <person name="Chaiya L."/>
        </authorList>
    </citation>
    <scope>NUCLEOTIDE SEQUENCE [LARGE SCALE GENOMIC DNA]</scope>
    <source>
        <strain evidence="12 13">GLM-1</strain>
    </source>
</reference>
<evidence type="ECO:0000256" key="10">
    <source>
        <dbReference type="SAM" id="Phobius"/>
    </source>
</evidence>
<comment type="caution">
    <text evidence="12">The sequence shown here is derived from an EMBL/GenBank/DDBJ whole genome shotgun (WGS) entry which is preliminary data.</text>
</comment>
<dbReference type="GO" id="GO:0005524">
    <property type="term" value="F:ATP binding"/>
    <property type="evidence" value="ECO:0007669"/>
    <property type="project" value="UniProtKB-KW"/>
</dbReference>
<dbReference type="Gene3D" id="3.30.565.10">
    <property type="entry name" value="Histidine kinase-like ATPase, C-terminal domain"/>
    <property type="match status" value="1"/>
</dbReference>
<evidence type="ECO:0000256" key="6">
    <source>
        <dbReference type="ARBA" id="ARBA00022777"/>
    </source>
</evidence>
<keyword evidence="6 12" id="KW-0418">Kinase</keyword>
<feature type="domain" description="Signal transduction histidine kinase subgroup 3 dimerisation and phosphoacceptor" evidence="11">
    <location>
        <begin position="185"/>
        <end position="249"/>
    </location>
</feature>
<dbReference type="InterPro" id="IPR011712">
    <property type="entry name" value="Sig_transdc_His_kin_sub3_dim/P"/>
</dbReference>
<sequence>MLRVVYTVLAVATGVLSSTIYAALASALPGTSATLITVLGVLAWFAGIGASVMLVWRHRWPLLVTGIALVPPLLLPGDSLAALIALAAFTAHHVGWRRWGASVLVAAATALAVWRDASRFSEVTIAGAWMSTGSTAGKLTGVVLTALVFTAVPVTVGVVRHSLAETRRRIAEQEALREQMARREEQARIAREMHDVLGHRLSLLSLQAGALEVTATTAPDTAAAAKTVRTTARQSLDDLRQVIGVLRGPGFAGREAGGPAEPPQPTLADIPGLIAGARQAGLTANVTILLDQAATAPAPLGTAAYRILQEALTNVLRHAPGAPAEVTVRGGPGPGLVLEVVNALPPHPVASPGSGTGLTGVGERVALLGGSLTAGPAGERVFALRAWLPWAPAAAPAP</sequence>
<feature type="transmembrane region" description="Helical" evidence="10">
    <location>
        <begin position="63"/>
        <end position="89"/>
    </location>
</feature>
<evidence type="ECO:0000256" key="9">
    <source>
        <dbReference type="SAM" id="Coils"/>
    </source>
</evidence>
<dbReference type="EMBL" id="RSEC01000033">
    <property type="protein sequence ID" value="RSD21490.1"/>
    <property type="molecule type" value="Genomic_DNA"/>
</dbReference>
<evidence type="ECO:0000313" key="12">
    <source>
        <dbReference type="EMBL" id="RSD21490.1"/>
    </source>
</evidence>
<keyword evidence="5" id="KW-0547">Nucleotide-binding</keyword>
<name>A0A427TFD8_9PSEU</name>
<keyword evidence="10" id="KW-1133">Transmembrane helix</keyword>
<feature type="transmembrane region" description="Helical" evidence="10">
    <location>
        <begin position="139"/>
        <end position="159"/>
    </location>
</feature>
<dbReference type="CDD" id="cd16917">
    <property type="entry name" value="HATPase_UhpB-NarQ-NarX-like"/>
    <property type="match status" value="1"/>
</dbReference>
<dbReference type="Proteomes" id="UP000267081">
    <property type="component" value="Unassembled WGS sequence"/>
</dbReference>
<organism evidence="12 13">
    <name type="scientific">Amycolatopsis eburnea</name>
    <dbReference type="NCBI Taxonomy" id="2267691"/>
    <lineage>
        <taxon>Bacteria</taxon>
        <taxon>Bacillati</taxon>
        <taxon>Actinomycetota</taxon>
        <taxon>Actinomycetes</taxon>
        <taxon>Pseudonocardiales</taxon>
        <taxon>Pseudonocardiaceae</taxon>
        <taxon>Amycolatopsis</taxon>
    </lineage>
</organism>
<evidence type="ECO:0000256" key="3">
    <source>
        <dbReference type="ARBA" id="ARBA00022553"/>
    </source>
</evidence>
<keyword evidence="4" id="KW-0808">Transferase</keyword>
<dbReference type="EC" id="2.7.13.3" evidence="2"/>
<keyword evidence="8" id="KW-0902">Two-component regulatory system</keyword>
<keyword evidence="10" id="KW-0812">Transmembrane</keyword>
<evidence type="ECO:0000256" key="7">
    <source>
        <dbReference type="ARBA" id="ARBA00022840"/>
    </source>
</evidence>
<keyword evidence="10" id="KW-0472">Membrane</keyword>
<dbReference type="InterPro" id="IPR050482">
    <property type="entry name" value="Sensor_HK_TwoCompSys"/>
</dbReference>
<dbReference type="GO" id="GO:0000155">
    <property type="term" value="F:phosphorelay sensor kinase activity"/>
    <property type="evidence" value="ECO:0007669"/>
    <property type="project" value="InterPro"/>
</dbReference>
<comment type="catalytic activity">
    <reaction evidence="1">
        <text>ATP + protein L-histidine = ADP + protein N-phospho-L-histidine.</text>
        <dbReference type="EC" id="2.7.13.3"/>
    </reaction>
</comment>
<evidence type="ECO:0000256" key="5">
    <source>
        <dbReference type="ARBA" id="ARBA00022741"/>
    </source>
</evidence>
<feature type="transmembrane region" description="Helical" evidence="10">
    <location>
        <begin position="35"/>
        <end position="56"/>
    </location>
</feature>
<dbReference type="SUPFAM" id="SSF55874">
    <property type="entry name" value="ATPase domain of HSP90 chaperone/DNA topoisomerase II/histidine kinase"/>
    <property type="match status" value="1"/>
</dbReference>
<proteinExistence type="predicted"/>
<evidence type="ECO:0000259" key="11">
    <source>
        <dbReference type="Pfam" id="PF07730"/>
    </source>
</evidence>
<dbReference type="GO" id="GO:0046983">
    <property type="term" value="F:protein dimerization activity"/>
    <property type="evidence" value="ECO:0007669"/>
    <property type="project" value="InterPro"/>
</dbReference>
<keyword evidence="9" id="KW-0175">Coiled coil</keyword>
<accession>A0A427TFD8</accession>
<protein>
    <recommendedName>
        <fullName evidence="2">histidine kinase</fullName>
        <ecNumber evidence="2">2.7.13.3</ecNumber>
    </recommendedName>
</protein>
<evidence type="ECO:0000256" key="2">
    <source>
        <dbReference type="ARBA" id="ARBA00012438"/>
    </source>
</evidence>
<feature type="coiled-coil region" evidence="9">
    <location>
        <begin position="163"/>
        <end position="193"/>
    </location>
</feature>
<dbReference type="InterPro" id="IPR036890">
    <property type="entry name" value="HATPase_C_sf"/>
</dbReference>
<dbReference type="PANTHER" id="PTHR24421">
    <property type="entry name" value="NITRATE/NITRITE SENSOR PROTEIN NARX-RELATED"/>
    <property type="match status" value="1"/>
</dbReference>
<dbReference type="PANTHER" id="PTHR24421:SF10">
    <property type="entry name" value="NITRATE_NITRITE SENSOR PROTEIN NARQ"/>
    <property type="match status" value="1"/>
</dbReference>
<dbReference type="GO" id="GO:0016020">
    <property type="term" value="C:membrane"/>
    <property type="evidence" value="ECO:0007669"/>
    <property type="project" value="InterPro"/>
</dbReference>
<dbReference type="Gene3D" id="1.20.5.1930">
    <property type="match status" value="1"/>
</dbReference>
<evidence type="ECO:0000256" key="4">
    <source>
        <dbReference type="ARBA" id="ARBA00022679"/>
    </source>
</evidence>
<gene>
    <name evidence="12" type="ORF">EIY87_11405</name>
</gene>
<keyword evidence="7" id="KW-0067">ATP-binding</keyword>
<dbReference type="Pfam" id="PF07730">
    <property type="entry name" value="HisKA_3"/>
    <property type="match status" value="1"/>
</dbReference>